<evidence type="ECO:0000313" key="6">
    <source>
        <dbReference type="EMBL" id="KAF5818743.1"/>
    </source>
</evidence>
<dbReference type="GO" id="GO:0008234">
    <property type="term" value="F:cysteine-type peptidase activity"/>
    <property type="evidence" value="ECO:0007669"/>
    <property type="project" value="InterPro"/>
</dbReference>
<comment type="caution">
    <text evidence="6">The sequence shown here is derived from an EMBL/GenBank/DDBJ whole genome shotgun (WGS) entry which is preliminary data.</text>
</comment>
<evidence type="ECO:0000256" key="3">
    <source>
        <dbReference type="ARBA" id="ARBA00022801"/>
    </source>
</evidence>
<comment type="similarity">
    <text evidence="1">Belongs to the peptidase C48 family.</text>
</comment>
<evidence type="ECO:0000256" key="1">
    <source>
        <dbReference type="ARBA" id="ARBA00005234"/>
    </source>
</evidence>
<dbReference type="GO" id="GO:0006508">
    <property type="term" value="P:proteolysis"/>
    <property type="evidence" value="ECO:0007669"/>
    <property type="project" value="UniProtKB-KW"/>
</dbReference>
<dbReference type="Gramene" id="mRNA:HanXRQr2_Chr02g0069581">
    <property type="protein sequence ID" value="mRNA:HanXRQr2_Chr02g0069581"/>
    <property type="gene ID" value="HanXRQr2_Chr02g0069581"/>
</dbReference>
<feature type="domain" description="Ubiquitin-like protease family profile" evidence="5">
    <location>
        <begin position="20"/>
        <end position="188"/>
    </location>
</feature>
<dbReference type="InterPro" id="IPR038765">
    <property type="entry name" value="Papain-like_cys_pep_sf"/>
</dbReference>
<reference evidence="6" key="1">
    <citation type="journal article" date="2017" name="Nature">
        <title>The sunflower genome provides insights into oil metabolism, flowering and Asterid evolution.</title>
        <authorList>
            <person name="Badouin H."/>
            <person name="Gouzy J."/>
            <person name="Grassa C.J."/>
            <person name="Murat F."/>
            <person name="Staton S.E."/>
            <person name="Cottret L."/>
            <person name="Lelandais-Briere C."/>
            <person name="Owens G.L."/>
            <person name="Carrere S."/>
            <person name="Mayjonade B."/>
            <person name="Legrand L."/>
            <person name="Gill N."/>
            <person name="Kane N.C."/>
            <person name="Bowers J.E."/>
            <person name="Hubner S."/>
            <person name="Bellec A."/>
            <person name="Berard A."/>
            <person name="Berges H."/>
            <person name="Blanchet N."/>
            <person name="Boniface M.C."/>
            <person name="Brunel D."/>
            <person name="Catrice O."/>
            <person name="Chaidir N."/>
            <person name="Claudel C."/>
            <person name="Donnadieu C."/>
            <person name="Faraut T."/>
            <person name="Fievet G."/>
            <person name="Helmstetter N."/>
            <person name="King M."/>
            <person name="Knapp S.J."/>
            <person name="Lai Z."/>
            <person name="Le Paslier M.C."/>
            <person name="Lippi Y."/>
            <person name="Lorenzon L."/>
            <person name="Mandel J.R."/>
            <person name="Marage G."/>
            <person name="Marchand G."/>
            <person name="Marquand E."/>
            <person name="Bret-Mestries E."/>
            <person name="Morien E."/>
            <person name="Nambeesan S."/>
            <person name="Nguyen T."/>
            <person name="Pegot-Espagnet P."/>
            <person name="Pouilly N."/>
            <person name="Raftis F."/>
            <person name="Sallet E."/>
            <person name="Schiex T."/>
            <person name="Thomas J."/>
            <person name="Vandecasteele C."/>
            <person name="Vares D."/>
            <person name="Vear F."/>
            <person name="Vautrin S."/>
            <person name="Crespi M."/>
            <person name="Mangin B."/>
            <person name="Burke J.M."/>
            <person name="Salse J."/>
            <person name="Munos S."/>
            <person name="Vincourt P."/>
            <person name="Rieseberg L.H."/>
            <person name="Langlade N.B."/>
        </authorList>
    </citation>
    <scope>NUCLEOTIDE SEQUENCE</scope>
    <source>
        <tissue evidence="6">Leaves</tissue>
    </source>
</reference>
<dbReference type="AlphaFoldDB" id="A0A9K3JNC9"/>
<keyword evidence="2 6" id="KW-0645">Protease</keyword>
<protein>
    <submittedName>
        <fullName evidence="6">Ulp1 protease family catalytic domain, papain-like cysteine peptidase superfamily</fullName>
    </submittedName>
</protein>
<keyword evidence="3" id="KW-0378">Hydrolase</keyword>
<accession>A0A9K3JNC9</accession>
<reference evidence="6" key="2">
    <citation type="submission" date="2020-06" db="EMBL/GenBank/DDBJ databases">
        <title>Helianthus annuus Genome sequencing and assembly Release 2.</title>
        <authorList>
            <person name="Gouzy J."/>
            <person name="Langlade N."/>
            <person name="Munos S."/>
        </authorList>
    </citation>
    <scope>NUCLEOTIDE SEQUENCE</scope>
    <source>
        <tissue evidence="6">Leaves</tissue>
    </source>
</reference>
<gene>
    <name evidence="6" type="ORF">HanXRQr2_Chr02g0069581</name>
</gene>
<evidence type="ECO:0000259" key="5">
    <source>
        <dbReference type="Pfam" id="PF02902"/>
    </source>
</evidence>
<dbReference type="SUPFAM" id="SSF54001">
    <property type="entry name" value="Cysteine proteinases"/>
    <property type="match status" value="1"/>
</dbReference>
<evidence type="ECO:0000256" key="4">
    <source>
        <dbReference type="SAM" id="MobiDB-lite"/>
    </source>
</evidence>
<keyword evidence="7" id="KW-1185">Reference proteome</keyword>
<dbReference type="EMBL" id="MNCJ02000317">
    <property type="protein sequence ID" value="KAF5818743.1"/>
    <property type="molecule type" value="Genomic_DNA"/>
</dbReference>
<dbReference type="Gene3D" id="3.40.395.10">
    <property type="entry name" value="Adenoviral Proteinase, Chain A"/>
    <property type="match status" value="1"/>
</dbReference>
<feature type="compositionally biased region" description="Basic residues" evidence="4">
    <location>
        <begin position="272"/>
        <end position="290"/>
    </location>
</feature>
<name>A0A9K3JNC9_HELAN</name>
<proteinExistence type="inferred from homology"/>
<dbReference type="Pfam" id="PF02902">
    <property type="entry name" value="Peptidase_C48"/>
    <property type="match status" value="1"/>
</dbReference>
<evidence type="ECO:0000256" key="2">
    <source>
        <dbReference type="ARBA" id="ARBA00022670"/>
    </source>
</evidence>
<evidence type="ECO:0000313" key="7">
    <source>
        <dbReference type="Proteomes" id="UP000215914"/>
    </source>
</evidence>
<feature type="region of interest" description="Disordered" evidence="4">
    <location>
        <begin position="246"/>
        <end position="305"/>
    </location>
</feature>
<dbReference type="Proteomes" id="UP000215914">
    <property type="component" value="Unassembled WGS sequence"/>
</dbReference>
<dbReference type="InterPro" id="IPR003653">
    <property type="entry name" value="Peptidase_C48_C"/>
</dbReference>
<feature type="compositionally biased region" description="Basic and acidic residues" evidence="4">
    <location>
        <begin position="247"/>
        <end position="271"/>
    </location>
</feature>
<organism evidence="6 7">
    <name type="scientific">Helianthus annuus</name>
    <name type="common">Common sunflower</name>
    <dbReference type="NCBI Taxonomy" id="4232"/>
    <lineage>
        <taxon>Eukaryota</taxon>
        <taxon>Viridiplantae</taxon>
        <taxon>Streptophyta</taxon>
        <taxon>Embryophyta</taxon>
        <taxon>Tracheophyta</taxon>
        <taxon>Spermatophyta</taxon>
        <taxon>Magnoliopsida</taxon>
        <taxon>eudicotyledons</taxon>
        <taxon>Gunneridae</taxon>
        <taxon>Pentapetalae</taxon>
        <taxon>asterids</taxon>
        <taxon>campanulids</taxon>
        <taxon>Asterales</taxon>
        <taxon>Asteraceae</taxon>
        <taxon>Asteroideae</taxon>
        <taxon>Heliantheae alliance</taxon>
        <taxon>Heliantheae</taxon>
        <taxon>Helianthus</taxon>
    </lineage>
</organism>
<sequence length="305" mass="36338">MACMYFELLDLLPNSYISTSIINCWASMLNYEESKRNDPTICRLFGHTDLFPDHMLRGQKYNDPKTLEHFKEKLYDVVGKKKEKMNLAEYTIVIFPIFENKHFYLICYDLKNLDCSVIDNMWVDQTVAEEATQLKVKIIFDKYLEEVNHPKRIQIQQVFPRRLNLSWAVRGNKVDCGVYAIRHMETYMGVTSDKWHCGFPNEPRKIKGKLNLLRKKYAAALLLSKTNINRDKILEAANELKKKKKKLNEEDKMERKKKEEMQQRTSKIRETPRKKKQEIKRRMSPRKRIHMSTVKKALQKTKKKQ</sequence>